<dbReference type="EMBL" id="CP035491">
    <property type="protein sequence ID" value="QAY74022.1"/>
    <property type="molecule type" value="Genomic_DNA"/>
</dbReference>
<feature type="domain" description="HTH asnC-type" evidence="4">
    <location>
        <begin position="7"/>
        <end position="68"/>
    </location>
</feature>
<dbReference type="RefSeq" id="WP_129191570.1">
    <property type="nucleotide sequence ID" value="NZ_CP035491.1"/>
</dbReference>
<dbReference type="PANTHER" id="PTHR30154:SF54">
    <property type="entry name" value="POSSIBLE TRANSCRIPTIONAL REGULATORY PROTEIN (PROBABLY LRP_ASNC-FAMILY)"/>
    <property type="match status" value="1"/>
</dbReference>
<protein>
    <submittedName>
        <fullName evidence="5">Lrp/AsnC family transcriptional regulator</fullName>
    </submittedName>
</protein>
<dbReference type="Gene3D" id="3.30.70.920">
    <property type="match status" value="1"/>
</dbReference>
<dbReference type="Proteomes" id="UP000291259">
    <property type="component" value="Chromosome"/>
</dbReference>
<dbReference type="InterPro" id="IPR011008">
    <property type="entry name" value="Dimeric_a/b-barrel"/>
</dbReference>
<dbReference type="KEGG" id="agf:ET445_12405"/>
<organism evidence="5 6">
    <name type="scientific">Agromyces protaetiae</name>
    <dbReference type="NCBI Taxonomy" id="2509455"/>
    <lineage>
        <taxon>Bacteria</taxon>
        <taxon>Bacillati</taxon>
        <taxon>Actinomycetota</taxon>
        <taxon>Actinomycetes</taxon>
        <taxon>Micrococcales</taxon>
        <taxon>Microbacteriaceae</taxon>
        <taxon>Agromyces</taxon>
    </lineage>
</organism>
<dbReference type="GO" id="GO:0043565">
    <property type="term" value="F:sequence-specific DNA binding"/>
    <property type="evidence" value="ECO:0007669"/>
    <property type="project" value="InterPro"/>
</dbReference>
<keyword evidence="2" id="KW-0238">DNA-binding</keyword>
<keyword evidence="6" id="KW-1185">Reference proteome</keyword>
<evidence type="ECO:0000256" key="3">
    <source>
        <dbReference type="ARBA" id="ARBA00023163"/>
    </source>
</evidence>
<dbReference type="GO" id="GO:0043200">
    <property type="term" value="P:response to amino acid"/>
    <property type="evidence" value="ECO:0007669"/>
    <property type="project" value="TreeGrafter"/>
</dbReference>
<name>A0A4P6FD49_9MICO</name>
<proteinExistence type="predicted"/>
<dbReference type="PROSITE" id="PS50956">
    <property type="entry name" value="HTH_ASNC_2"/>
    <property type="match status" value="1"/>
</dbReference>
<sequence length="158" mass="17055">MPQLPDLDRVDRALLSALSSNARASGAALAQEIGVAESTVSLRLRRLQSLGTIRGYRVDVDLASVGVSLQALIAVRLVKHDRSEIDAFRQSVPHLPGVLGVFHMAGADDYLLHVAARDAVELREFVLAHLTGHPAVAHTETNLIFEHAAGDGWQQLID</sequence>
<dbReference type="PRINTS" id="PR00033">
    <property type="entry name" value="HTHASNC"/>
</dbReference>
<gene>
    <name evidence="5" type="ORF">ET445_12405</name>
</gene>
<dbReference type="InterPro" id="IPR036390">
    <property type="entry name" value="WH_DNA-bd_sf"/>
</dbReference>
<dbReference type="InterPro" id="IPR019888">
    <property type="entry name" value="Tscrpt_reg_AsnC-like"/>
</dbReference>
<dbReference type="Pfam" id="PF01037">
    <property type="entry name" value="AsnC_trans_reg"/>
    <property type="match status" value="1"/>
</dbReference>
<dbReference type="AlphaFoldDB" id="A0A4P6FD49"/>
<dbReference type="SMART" id="SM00344">
    <property type="entry name" value="HTH_ASNC"/>
    <property type="match status" value="1"/>
</dbReference>
<accession>A0A4P6FD49</accession>
<dbReference type="InterPro" id="IPR019887">
    <property type="entry name" value="Tscrpt_reg_AsnC/Lrp_C"/>
</dbReference>
<dbReference type="PANTHER" id="PTHR30154">
    <property type="entry name" value="LEUCINE-RESPONSIVE REGULATORY PROTEIN"/>
    <property type="match status" value="1"/>
</dbReference>
<evidence type="ECO:0000256" key="2">
    <source>
        <dbReference type="ARBA" id="ARBA00023125"/>
    </source>
</evidence>
<evidence type="ECO:0000313" key="5">
    <source>
        <dbReference type="EMBL" id="QAY74022.1"/>
    </source>
</evidence>
<evidence type="ECO:0000313" key="6">
    <source>
        <dbReference type="Proteomes" id="UP000291259"/>
    </source>
</evidence>
<dbReference type="InterPro" id="IPR036388">
    <property type="entry name" value="WH-like_DNA-bd_sf"/>
</dbReference>
<keyword evidence="3" id="KW-0804">Transcription</keyword>
<dbReference type="Gene3D" id="1.10.10.10">
    <property type="entry name" value="Winged helix-like DNA-binding domain superfamily/Winged helix DNA-binding domain"/>
    <property type="match status" value="1"/>
</dbReference>
<dbReference type="InterPro" id="IPR000485">
    <property type="entry name" value="AsnC-type_HTH_dom"/>
</dbReference>
<dbReference type="Pfam" id="PF13404">
    <property type="entry name" value="HTH_AsnC-type"/>
    <property type="match status" value="1"/>
</dbReference>
<dbReference type="OrthoDB" id="4411089at2"/>
<keyword evidence="1" id="KW-0805">Transcription regulation</keyword>
<evidence type="ECO:0000259" key="4">
    <source>
        <dbReference type="PROSITE" id="PS50956"/>
    </source>
</evidence>
<dbReference type="GO" id="GO:0005829">
    <property type="term" value="C:cytosol"/>
    <property type="evidence" value="ECO:0007669"/>
    <property type="project" value="TreeGrafter"/>
</dbReference>
<dbReference type="SUPFAM" id="SSF46785">
    <property type="entry name" value="Winged helix' DNA-binding domain"/>
    <property type="match status" value="1"/>
</dbReference>
<dbReference type="SUPFAM" id="SSF54909">
    <property type="entry name" value="Dimeric alpha+beta barrel"/>
    <property type="match status" value="1"/>
</dbReference>
<evidence type="ECO:0000256" key="1">
    <source>
        <dbReference type="ARBA" id="ARBA00023015"/>
    </source>
</evidence>
<reference evidence="5 6" key="1">
    <citation type="submission" date="2019-01" db="EMBL/GenBank/DDBJ databases">
        <title>Genome sequencing of strain FW100M-8.</title>
        <authorList>
            <person name="Heo J."/>
            <person name="Kim S.-J."/>
            <person name="Kim J.-S."/>
            <person name="Hong S.-B."/>
            <person name="Kwon S.-W."/>
        </authorList>
    </citation>
    <scope>NUCLEOTIDE SEQUENCE [LARGE SCALE GENOMIC DNA]</scope>
    <source>
        <strain evidence="5 6">FW100M-8</strain>
    </source>
</reference>